<gene>
    <name evidence="2" type="ORF">SMN809_LOCUS59487</name>
</gene>
<organism evidence="2 3">
    <name type="scientific">Rotaria magnacalcarata</name>
    <dbReference type="NCBI Taxonomy" id="392030"/>
    <lineage>
        <taxon>Eukaryota</taxon>
        <taxon>Metazoa</taxon>
        <taxon>Spiralia</taxon>
        <taxon>Gnathifera</taxon>
        <taxon>Rotifera</taxon>
        <taxon>Eurotatoria</taxon>
        <taxon>Bdelloidea</taxon>
        <taxon>Philodinida</taxon>
        <taxon>Philodinidae</taxon>
        <taxon>Rotaria</taxon>
    </lineage>
</organism>
<dbReference type="Proteomes" id="UP000676336">
    <property type="component" value="Unassembled WGS sequence"/>
</dbReference>
<protein>
    <submittedName>
        <fullName evidence="2">Uncharacterized protein</fullName>
    </submittedName>
</protein>
<sequence length="22" mass="2393">MTEALKVADVPSRISDNAMDTK</sequence>
<evidence type="ECO:0000313" key="3">
    <source>
        <dbReference type="Proteomes" id="UP000676336"/>
    </source>
</evidence>
<evidence type="ECO:0000313" key="2">
    <source>
        <dbReference type="EMBL" id="CAF5056211.1"/>
    </source>
</evidence>
<name>A0A8S3EIZ0_9BILA</name>
<dbReference type="EMBL" id="CAJOBI010227360">
    <property type="protein sequence ID" value="CAF5056211.1"/>
    <property type="molecule type" value="Genomic_DNA"/>
</dbReference>
<evidence type="ECO:0000256" key="1">
    <source>
        <dbReference type="SAM" id="MobiDB-lite"/>
    </source>
</evidence>
<feature type="non-terminal residue" evidence="2">
    <location>
        <position position="22"/>
    </location>
</feature>
<reference evidence="2" key="1">
    <citation type="submission" date="2021-02" db="EMBL/GenBank/DDBJ databases">
        <authorList>
            <person name="Nowell W R."/>
        </authorList>
    </citation>
    <scope>NUCLEOTIDE SEQUENCE</scope>
</reference>
<dbReference type="AlphaFoldDB" id="A0A8S3EIZ0"/>
<feature type="region of interest" description="Disordered" evidence="1">
    <location>
        <begin position="1"/>
        <end position="22"/>
    </location>
</feature>
<accession>A0A8S3EIZ0</accession>
<proteinExistence type="predicted"/>
<comment type="caution">
    <text evidence="2">The sequence shown here is derived from an EMBL/GenBank/DDBJ whole genome shotgun (WGS) entry which is preliminary data.</text>
</comment>